<dbReference type="GO" id="GO:0097173">
    <property type="term" value="P:N-acetylmuramic acid catabolic process"/>
    <property type="evidence" value="ECO:0007669"/>
    <property type="project" value="UniProtKB-UniPathway"/>
</dbReference>
<dbReference type="CDD" id="cd05007">
    <property type="entry name" value="SIS_Etherase"/>
    <property type="match status" value="1"/>
</dbReference>
<comment type="similarity">
    <text evidence="3">Belongs to the GCKR-like family. MurNAc-6-P etherase subfamily.</text>
</comment>
<dbReference type="GO" id="GO:0016835">
    <property type="term" value="F:carbon-oxygen lyase activity"/>
    <property type="evidence" value="ECO:0007669"/>
    <property type="project" value="UniProtKB-UniRule"/>
</dbReference>
<dbReference type="InterPro" id="IPR005488">
    <property type="entry name" value="Etherase_MurQ"/>
</dbReference>
<dbReference type="RefSeq" id="WP_067634118.1">
    <property type="nucleotide sequence ID" value="NZ_CP013213.1"/>
</dbReference>
<dbReference type="EC" id="4.2.1.126" evidence="3"/>
<dbReference type="NCBIfam" id="NF003915">
    <property type="entry name" value="PRK05441.1"/>
    <property type="match status" value="1"/>
</dbReference>
<dbReference type="Gene3D" id="1.10.8.1080">
    <property type="match status" value="1"/>
</dbReference>
<dbReference type="InterPro" id="IPR040190">
    <property type="entry name" value="MURQ/GCKR"/>
</dbReference>
<accession>A0A120JTZ2</accession>
<dbReference type="PANTHER" id="PTHR10088:SF4">
    <property type="entry name" value="GLUCOKINASE REGULATORY PROTEIN"/>
    <property type="match status" value="1"/>
</dbReference>
<feature type="active site" evidence="3">
    <location>
        <position position="118"/>
    </location>
</feature>
<keyword evidence="6" id="KW-1185">Reference proteome</keyword>
<evidence type="ECO:0000313" key="5">
    <source>
        <dbReference type="EMBL" id="AMC94410.1"/>
    </source>
</evidence>
<dbReference type="GO" id="GO:0046348">
    <property type="term" value="P:amino sugar catabolic process"/>
    <property type="evidence" value="ECO:0007669"/>
    <property type="project" value="InterPro"/>
</dbReference>
<dbReference type="FunFam" id="3.40.50.10490:FF:000014">
    <property type="entry name" value="N-acetylmuramic acid 6-phosphate etherase"/>
    <property type="match status" value="1"/>
</dbReference>
<comment type="function">
    <text evidence="3">Specifically catalyzes the cleavage of the D-lactyl ether substituent of MurNAc 6-phosphate, producing GlcNAc 6-phosphate and D-lactate.</text>
</comment>
<dbReference type="HAMAP" id="MF_00068">
    <property type="entry name" value="MurQ"/>
    <property type="match status" value="1"/>
</dbReference>
<feature type="active site" description="Proton donor" evidence="3">
    <location>
        <position position="87"/>
    </location>
</feature>
<evidence type="ECO:0000313" key="6">
    <source>
        <dbReference type="Proteomes" id="UP000063781"/>
    </source>
</evidence>
<dbReference type="PROSITE" id="PS51464">
    <property type="entry name" value="SIS"/>
    <property type="match status" value="1"/>
</dbReference>
<dbReference type="NCBIfam" id="NF009222">
    <property type="entry name" value="PRK12570.1"/>
    <property type="match status" value="1"/>
</dbReference>
<evidence type="ECO:0000256" key="1">
    <source>
        <dbReference type="ARBA" id="ARBA00023239"/>
    </source>
</evidence>
<dbReference type="STRING" id="1514105.AOC36_10630"/>
<dbReference type="EMBL" id="CP013213">
    <property type="protein sequence ID" value="AMC94410.1"/>
    <property type="molecule type" value="Genomic_DNA"/>
</dbReference>
<comment type="subunit">
    <text evidence="3">Homodimer.</text>
</comment>
<dbReference type="NCBIfam" id="TIGR00274">
    <property type="entry name" value="N-acetylmuramic acid 6-phosphate etherase"/>
    <property type="match status" value="1"/>
</dbReference>
<organism evidence="5 6">
    <name type="scientific">Erysipelothrix larvae</name>
    <dbReference type="NCBI Taxonomy" id="1514105"/>
    <lineage>
        <taxon>Bacteria</taxon>
        <taxon>Bacillati</taxon>
        <taxon>Bacillota</taxon>
        <taxon>Erysipelotrichia</taxon>
        <taxon>Erysipelotrichales</taxon>
        <taxon>Erysipelotrichaceae</taxon>
        <taxon>Erysipelothrix</taxon>
    </lineage>
</organism>
<dbReference type="KEGG" id="erl:AOC36_10630"/>
<dbReference type="GO" id="GO:0097367">
    <property type="term" value="F:carbohydrate derivative binding"/>
    <property type="evidence" value="ECO:0007669"/>
    <property type="project" value="InterPro"/>
</dbReference>
<dbReference type="Gene3D" id="3.40.50.10490">
    <property type="entry name" value="Glucose-6-phosphate isomerase like protein, domain 1"/>
    <property type="match status" value="1"/>
</dbReference>
<gene>
    <name evidence="3" type="primary">murQ</name>
    <name evidence="5" type="ORF">AOC36_10630</name>
</gene>
<evidence type="ECO:0000256" key="3">
    <source>
        <dbReference type="HAMAP-Rule" id="MF_00068"/>
    </source>
</evidence>
<reference evidence="5 6" key="1">
    <citation type="submission" date="2015-10" db="EMBL/GenBank/DDBJ databases">
        <title>Erysipelothrix larvae sp. LV19 isolated from the larval gut of the rhinoceros beetle, Trypoxylus dichotomus.</title>
        <authorList>
            <person name="Lim S."/>
            <person name="Kim B.-C."/>
        </authorList>
    </citation>
    <scope>NUCLEOTIDE SEQUENCE [LARGE SCALE GENOMIC DNA]</scope>
    <source>
        <strain evidence="5 6">LV19</strain>
    </source>
</reference>
<dbReference type="Proteomes" id="UP000063781">
    <property type="component" value="Chromosome"/>
</dbReference>
<protein>
    <recommendedName>
        <fullName evidence="3">N-acetylmuramic acid 6-phosphate etherase</fullName>
        <shortName evidence="3">MurNAc-6-P etherase</shortName>
        <ecNumber evidence="3">4.2.1.126</ecNumber>
    </recommendedName>
    <alternativeName>
        <fullName evidence="3">N-acetylmuramic acid 6-phosphate hydrolase</fullName>
    </alternativeName>
    <alternativeName>
        <fullName evidence="3">N-acetylmuramic acid 6-phosphate lyase</fullName>
    </alternativeName>
</protein>
<comment type="pathway">
    <text evidence="3">Amino-sugar metabolism; N-acetylmuramate degradation.</text>
</comment>
<name>A0A120JTZ2_9FIRM</name>
<dbReference type="InterPro" id="IPR001347">
    <property type="entry name" value="SIS_dom"/>
</dbReference>
<dbReference type="InterPro" id="IPR046348">
    <property type="entry name" value="SIS_dom_sf"/>
</dbReference>
<dbReference type="GO" id="GO:0016803">
    <property type="term" value="F:ether hydrolase activity"/>
    <property type="evidence" value="ECO:0007669"/>
    <property type="project" value="TreeGrafter"/>
</dbReference>
<dbReference type="PANTHER" id="PTHR10088">
    <property type="entry name" value="GLUCOKINASE REGULATORY PROTEIN"/>
    <property type="match status" value="1"/>
</dbReference>
<dbReference type="GO" id="GO:0009254">
    <property type="term" value="P:peptidoglycan turnover"/>
    <property type="evidence" value="ECO:0007669"/>
    <property type="project" value="TreeGrafter"/>
</dbReference>
<evidence type="ECO:0000259" key="4">
    <source>
        <dbReference type="PROSITE" id="PS51464"/>
    </source>
</evidence>
<dbReference type="SUPFAM" id="SSF53697">
    <property type="entry name" value="SIS domain"/>
    <property type="match status" value="1"/>
</dbReference>
<comment type="miscellaneous">
    <text evidence="3">A lyase-type mechanism (elimination/hydration) is suggested for the cleavage of the lactyl ether bond of MurNAc 6-phosphate, with the formation of an alpha,beta-unsaturated aldehyde intermediate with (E)-stereochemistry, followed by the syn addition of water to give product.</text>
</comment>
<dbReference type="UniPathway" id="UPA00342"/>
<comment type="catalytic activity">
    <reaction evidence="3">
        <text>N-acetyl-D-muramate 6-phosphate + H2O = N-acetyl-D-glucosamine 6-phosphate + (R)-lactate</text>
        <dbReference type="Rhea" id="RHEA:26410"/>
        <dbReference type="ChEBI" id="CHEBI:15377"/>
        <dbReference type="ChEBI" id="CHEBI:16004"/>
        <dbReference type="ChEBI" id="CHEBI:57513"/>
        <dbReference type="ChEBI" id="CHEBI:58722"/>
        <dbReference type="EC" id="4.2.1.126"/>
    </reaction>
</comment>
<dbReference type="AlphaFoldDB" id="A0A120JTZ2"/>
<keyword evidence="1 3" id="KW-0456">Lyase</keyword>
<feature type="domain" description="SIS" evidence="4">
    <location>
        <begin position="59"/>
        <end position="222"/>
    </location>
</feature>
<dbReference type="OrthoDB" id="9813395at2"/>
<evidence type="ECO:0000256" key="2">
    <source>
        <dbReference type="ARBA" id="ARBA00023277"/>
    </source>
</evidence>
<proteinExistence type="inferred from homology"/>
<sequence>MNNKNMIADLSTESVNEESKSIDVFSAQEIVKIINEQDKVVANAIQPSIDKIACASIEISKRFNMGGRIIYIGAGSSGRIGVLDAVELQPTYNVPSERAFGIIAGGIGAMFQAVEGIEDNYEEGENDILQANVSKLDVVIGIAASGRTPYTLGALNKANDLGAYTIGITNNLNSEMSKIVECSIEVPVGSEVVSGSTRMKAGTSQKMVVNMLSTTAMILSGKVYDNYMVHVQATNEKLVLRAINMIHAITGLSIEDSTVLFNSANYSVANSIVMELGDVTLEVAEQALIKENGNVRKAIQFVTGLSK</sequence>
<keyword evidence="2 3" id="KW-0119">Carbohydrate metabolism</keyword>
<dbReference type="Pfam" id="PF22645">
    <property type="entry name" value="GKRP_SIS_N"/>
    <property type="match status" value="1"/>
</dbReference>